<sequence length="133" mass="15419">MLNDNFNEEMRREVLITLHETPGVGWHTIQKAASYGAWSCYERFTEEAWCSSVGLKPEQAKKIIEAFRQLDKNTRRERFEKLGIKVMTFFDPGYPTLLAHTPQPPWVLYLIGHIDLLYRPTMAIVGTRGPTSY</sequence>
<dbReference type="Proteomes" id="UP001519887">
    <property type="component" value="Unassembled WGS sequence"/>
</dbReference>
<dbReference type="Gene3D" id="3.40.50.450">
    <property type="match status" value="1"/>
</dbReference>
<reference evidence="3 4" key="1">
    <citation type="submission" date="2021-07" db="EMBL/GenBank/DDBJ databases">
        <title>Paenibacillus radiodurans sp. nov., isolated from the southeastern edge of Tengger Desert.</title>
        <authorList>
            <person name="Zhang G."/>
        </authorList>
    </citation>
    <scope>NUCLEOTIDE SEQUENCE [LARGE SCALE GENOMIC DNA]</scope>
    <source>
        <strain evidence="3 4">CCM 7311</strain>
    </source>
</reference>
<evidence type="ECO:0000313" key="4">
    <source>
        <dbReference type="Proteomes" id="UP001519887"/>
    </source>
</evidence>
<comment type="similarity">
    <text evidence="1">Belongs to the DprA/Smf family.</text>
</comment>
<evidence type="ECO:0000259" key="2">
    <source>
        <dbReference type="Pfam" id="PF02481"/>
    </source>
</evidence>
<proteinExistence type="inferred from homology"/>
<dbReference type="PANTHER" id="PTHR43022">
    <property type="entry name" value="PROTEIN SMF"/>
    <property type="match status" value="1"/>
</dbReference>
<dbReference type="PANTHER" id="PTHR43022:SF1">
    <property type="entry name" value="PROTEIN SMF"/>
    <property type="match status" value="1"/>
</dbReference>
<feature type="domain" description="Smf/DprA SLOG" evidence="2">
    <location>
        <begin position="85"/>
        <end position="133"/>
    </location>
</feature>
<feature type="non-terminal residue" evidence="3">
    <location>
        <position position="133"/>
    </location>
</feature>
<accession>A0ABS7C6P0</accession>
<dbReference type="EMBL" id="JAHZIK010000614">
    <property type="protein sequence ID" value="MBW7456584.1"/>
    <property type="molecule type" value="Genomic_DNA"/>
</dbReference>
<evidence type="ECO:0000256" key="1">
    <source>
        <dbReference type="ARBA" id="ARBA00006525"/>
    </source>
</evidence>
<comment type="caution">
    <text evidence="3">The sequence shown here is derived from an EMBL/GenBank/DDBJ whole genome shotgun (WGS) entry which is preliminary data.</text>
</comment>
<protein>
    <submittedName>
        <fullName evidence="3">DNA-processing protein DprA</fullName>
    </submittedName>
</protein>
<evidence type="ECO:0000313" key="3">
    <source>
        <dbReference type="EMBL" id="MBW7456584.1"/>
    </source>
</evidence>
<name>A0ABS7C6P0_9BACL</name>
<dbReference type="InterPro" id="IPR003488">
    <property type="entry name" value="DprA"/>
</dbReference>
<dbReference type="InterPro" id="IPR057666">
    <property type="entry name" value="DrpA_SLOG"/>
</dbReference>
<gene>
    <name evidence="3" type="ORF">K0U00_21325</name>
</gene>
<dbReference type="Pfam" id="PF02481">
    <property type="entry name" value="DNA_processg_A"/>
    <property type="match status" value="1"/>
</dbReference>
<keyword evidence="4" id="KW-1185">Reference proteome</keyword>
<organism evidence="3 4">
    <name type="scientific">Paenibacillus sepulcri</name>
    <dbReference type="NCBI Taxonomy" id="359917"/>
    <lineage>
        <taxon>Bacteria</taxon>
        <taxon>Bacillati</taxon>
        <taxon>Bacillota</taxon>
        <taxon>Bacilli</taxon>
        <taxon>Bacillales</taxon>
        <taxon>Paenibacillaceae</taxon>
        <taxon>Paenibacillus</taxon>
    </lineage>
</organism>